<dbReference type="GO" id="GO:0005634">
    <property type="term" value="C:nucleus"/>
    <property type="evidence" value="ECO:0007669"/>
    <property type="project" value="TreeGrafter"/>
</dbReference>
<feature type="compositionally biased region" description="Polar residues" evidence="1">
    <location>
        <begin position="454"/>
        <end position="465"/>
    </location>
</feature>
<keyword evidence="4" id="KW-1185">Reference proteome</keyword>
<evidence type="ECO:0000313" key="3">
    <source>
        <dbReference type="EnsemblMetazoa" id="GMOY008611-PA"/>
    </source>
</evidence>
<feature type="compositionally biased region" description="Acidic residues" evidence="1">
    <location>
        <begin position="658"/>
        <end position="671"/>
    </location>
</feature>
<sequence length="1115" mass="125854">MEDHSSYNLIQVVDPRMINIPINDRFAKLTLSSNKKNNPGDLKLLHQEKRESASRNLMEQFSLVQSNNENDLLPGSGSLTRNSDSEISYMESLYVTENSTQEGGSSKICSRLDQKSADFLNNTPEAYFVNENVICLSSESSFAPAEEIEQLTEEEEDVITVSDSSHSKSDPSKMVISSLTLSRDTSRKFLSSNVHKGKAEHIEAFLRDVSIERKKTANQINNIMENTFLDGLPLKIESIQKEKPAEAQGIATADTESMIIEDSLNVKIPATEESSKSVNVGQSKEKSSSSISKLNQMSLKMKSKEVKIGNKAQLVATADTESMTPEENCNMEFPNFEKERKNRVQNLDSTGSMTSADCSPFGVPSNENINQKRSSRCAGCNLSSGNKIILSNKANSSVDYSVIEESINVSSSSEKACQSWDESVIISETDEETDNNHQLMSSRPYNNETEKNSSMHSNMCKTNSGSERRDSVAEINEISNKFGSINISARINIKIHIRSDSSDTSDAESANPITRRSFENDLSKSNYETENQKINVRKSVDNSLNCKDVENEVYLPEAEKLLTELYGNSWQTPDVLRTLKRSSYQKSNETLQGITIPQVRKNIHTDLNSIGITTPNTSSRARFVSKRSGKAVEEKKKESPSWRQCLNNGSDLECTNDASDDDDADETEIDEDLINSKITNHSKISSKMQTQNSTRRASKDDEIIYLDLTKHEVEVEEEIVHSPPVDTDKKFISNLEEILRTCQRNEKPKLPCTPQSSKTKRKLFTPCRDYEDFESESEKQTPLSKAKAALNDDDDLLHDLAIEPFDKRGISKRLPLIDKQSQSVKNGKPIFEIQSQEFKKCKQAYNPLSLSALQPKSLLEKGKTLTLTPPHKYTFLKSLDVRVSKSFCHPESLRYRENYHTQKQELSKVLYDLFNEKIFNNKLEVQVIWNKRLCSTAGRCLNKKKAGIRLSVIELSDKVLTSADRLRCTLIHEMCHAAAWIFDAAKGHGATWKQWACRANSILPELPKIGVCHQYDIEYKYTYKCCLCGAKSHAHSTSRKVENIRCSYCHGAIEIFLNKKDKEGNIIPTPLREPTGFAKFVKDNYRTYKQIDRKHSEIMKILSTEFVALKINQKN</sequence>
<organism evidence="3 4">
    <name type="scientific">Glossina morsitans morsitans</name>
    <name type="common">Savannah tsetse fly</name>
    <dbReference type="NCBI Taxonomy" id="37546"/>
    <lineage>
        <taxon>Eukaryota</taxon>
        <taxon>Metazoa</taxon>
        <taxon>Ecdysozoa</taxon>
        <taxon>Arthropoda</taxon>
        <taxon>Hexapoda</taxon>
        <taxon>Insecta</taxon>
        <taxon>Pterygota</taxon>
        <taxon>Neoptera</taxon>
        <taxon>Endopterygota</taxon>
        <taxon>Diptera</taxon>
        <taxon>Brachycera</taxon>
        <taxon>Muscomorpha</taxon>
        <taxon>Hippoboscoidea</taxon>
        <taxon>Glossinidae</taxon>
        <taxon>Glossina</taxon>
    </lineage>
</organism>
<dbReference type="SMART" id="SM00731">
    <property type="entry name" value="SprT"/>
    <property type="match status" value="1"/>
</dbReference>
<feature type="region of interest" description="Disordered" evidence="1">
    <location>
        <begin position="499"/>
        <end position="530"/>
    </location>
</feature>
<proteinExistence type="predicted"/>
<feature type="compositionally biased region" description="Polar residues" evidence="1">
    <location>
        <begin position="678"/>
        <end position="695"/>
    </location>
</feature>
<dbReference type="PhylomeDB" id="A0A1B0G5L5"/>
<dbReference type="AlphaFoldDB" id="A0A1B0G5L5"/>
<dbReference type="EMBL" id="CCAG010013940">
    <property type="status" value="NOT_ANNOTATED_CDS"/>
    <property type="molecule type" value="Genomic_DNA"/>
</dbReference>
<dbReference type="GO" id="GO:0006974">
    <property type="term" value="P:DNA damage response"/>
    <property type="evidence" value="ECO:0007669"/>
    <property type="project" value="UniProtKB-ARBA"/>
</dbReference>
<dbReference type="InterPro" id="IPR006640">
    <property type="entry name" value="SprT-like_domain"/>
</dbReference>
<feature type="compositionally biased region" description="Polar residues" evidence="1">
    <location>
        <begin position="641"/>
        <end position="650"/>
    </location>
</feature>
<evidence type="ECO:0000313" key="4">
    <source>
        <dbReference type="Proteomes" id="UP000092444"/>
    </source>
</evidence>
<feature type="compositionally biased region" description="Polar residues" evidence="1">
    <location>
        <begin position="436"/>
        <end position="447"/>
    </location>
</feature>
<protein>
    <submittedName>
        <fullName evidence="3">SprT-like domain-containing protein</fullName>
    </submittedName>
</protein>
<dbReference type="PANTHER" id="PTHR23099:SF0">
    <property type="entry name" value="GERM CELL NUCLEAR ACIDIC PROTEIN"/>
    <property type="match status" value="1"/>
</dbReference>
<dbReference type="Pfam" id="PF10263">
    <property type="entry name" value="SprT-like"/>
    <property type="match status" value="1"/>
</dbReference>
<feature type="region of interest" description="Disordered" evidence="1">
    <location>
        <begin position="271"/>
        <end position="292"/>
    </location>
</feature>
<feature type="domain" description="SprT-like" evidence="2">
    <location>
        <begin position="904"/>
        <end position="1056"/>
    </location>
</feature>
<feature type="region of interest" description="Disordered" evidence="1">
    <location>
        <begin position="614"/>
        <end position="671"/>
    </location>
</feature>
<accession>A0A1B0G5L5</accession>
<dbReference type="Proteomes" id="UP000092444">
    <property type="component" value="Unassembled WGS sequence"/>
</dbReference>
<reference evidence="3" key="1">
    <citation type="submission" date="2020-05" db="UniProtKB">
        <authorList>
            <consortium name="EnsemblMetazoa"/>
        </authorList>
    </citation>
    <scope>IDENTIFICATION</scope>
    <source>
        <strain evidence="3">Yale</strain>
    </source>
</reference>
<evidence type="ECO:0000259" key="2">
    <source>
        <dbReference type="SMART" id="SM00731"/>
    </source>
</evidence>
<dbReference type="STRING" id="37546.A0A1B0G5L5"/>
<feature type="region of interest" description="Disordered" evidence="1">
    <location>
        <begin position="431"/>
        <end position="468"/>
    </location>
</feature>
<dbReference type="PANTHER" id="PTHR23099">
    <property type="entry name" value="TRANSCRIPTIONAL REGULATOR"/>
    <property type="match status" value="1"/>
</dbReference>
<name>A0A1B0G5L5_GLOMM</name>
<dbReference type="EnsemblMetazoa" id="GMOY008611-RA">
    <property type="protein sequence ID" value="GMOY008611-PA"/>
    <property type="gene ID" value="GMOY008611"/>
</dbReference>
<feature type="compositionally biased region" description="Basic and acidic residues" evidence="1">
    <location>
        <begin position="630"/>
        <end position="640"/>
    </location>
</feature>
<feature type="region of interest" description="Disordered" evidence="1">
    <location>
        <begin position="678"/>
        <end position="697"/>
    </location>
</feature>
<evidence type="ECO:0000256" key="1">
    <source>
        <dbReference type="SAM" id="MobiDB-lite"/>
    </source>
</evidence>